<feature type="signal peptide" evidence="2">
    <location>
        <begin position="1"/>
        <end position="21"/>
    </location>
</feature>
<feature type="region of interest" description="Disordered" evidence="1">
    <location>
        <begin position="155"/>
        <end position="242"/>
    </location>
</feature>
<feature type="compositionally biased region" description="Low complexity" evidence="1">
    <location>
        <begin position="195"/>
        <end position="206"/>
    </location>
</feature>
<proteinExistence type="predicted"/>
<name>A0A5M8PK73_9LECA</name>
<dbReference type="EMBL" id="VXIT01000011">
    <property type="protein sequence ID" value="KAA6409268.1"/>
    <property type="molecule type" value="Genomic_DNA"/>
</dbReference>
<evidence type="ECO:0000313" key="3">
    <source>
        <dbReference type="EMBL" id="KAA6409268.1"/>
    </source>
</evidence>
<sequence>MLLTLTATSLILVARPAGSQSFKLEPKAEPESLACLSRTTVDLAYQLQAFIETGNRHTLSVNNELLETIIFITKNYEDPNPTKSSSTSTDSPATRRGRSASTKPIRYTSDWVTDKLGFNKAVKTLSGCTTDIQDHSSFSRGTAASNCATMEAATVADPLLPRPTTTSPAETDPPIPAQIPGAFPPNTAKAPSKTSISSSRLNPSSSRSKEPIRTRDQPLGRISEDPETSADESIRRSSTPPY</sequence>
<accession>A0A5M8PK73</accession>
<evidence type="ECO:0000256" key="2">
    <source>
        <dbReference type="SAM" id="SignalP"/>
    </source>
</evidence>
<reference evidence="3 4" key="1">
    <citation type="submission" date="2019-09" db="EMBL/GenBank/DDBJ databases">
        <title>The hologenome of the rock-dwelling lichen Lasallia pustulata.</title>
        <authorList>
            <person name="Greshake Tzovaras B."/>
            <person name="Segers F."/>
            <person name="Bicker A."/>
            <person name="Dal Grande F."/>
            <person name="Otte J."/>
            <person name="Hankeln T."/>
            <person name="Schmitt I."/>
            <person name="Ebersberger I."/>
        </authorList>
    </citation>
    <scope>NUCLEOTIDE SEQUENCE [LARGE SCALE GENOMIC DNA]</scope>
    <source>
        <strain evidence="3">A1-1</strain>
    </source>
</reference>
<dbReference type="AlphaFoldDB" id="A0A5M8PK73"/>
<feature type="compositionally biased region" description="Low complexity" evidence="1">
    <location>
        <begin position="82"/>
        <end position="91"/>
    </location>
</feature>
<evidence type="ECO:0000313" key="4">
    <source>
        <dbReference type="Proteomes" id="UP000324767"/>
    </source>
</evidence>
<protein>
    <submittedName>
        <fullName evidence="3">Uncharacterized protein</fullName>
    </submittedName>
</protein>
<feature type="chain" id="PRO_5024378137" evidence="2">
    <location>
        <begin position="22"/>
        <end position="242"/>
    </location>
</feature>
<keyword evidence="2" id="KW-0732">Signal</keyword>
<feature type="region of interest" description="Disordered" evidence="1">
    <location>
        <begin position="77"/>
        <end position="105"/>
    </location>
</feature>
<evidence type="ECO:0000256" key="1">
    <source>
        <dbReference type="SAM" id="MobiDB-lite"/>
    </source>
</evidence>
<organism evidence="3 4">
    <name type="scientific">Lasallia pustulata</name>
    <dbReference type="NCBI Taxonomy" id="136370"/>
    <lineage>
        <taxon>Eukaryota</taxon>
        <taxon>Fungi</taxon>
        <taxon>Dikarya</taxon>
        <taxon>Ascomycota</taxon>
        <taxon>Pezizomycotina</taxon>
        <taxon>Lecanoromycetes</taxon>
        <taxon>OSLEUM clade</taxon>
        <taxon>Umbilicariomycetidae</taxon>
        <taxon>Umbilicariales</taxon>
        <taxon>Umbilicariaceae</taxon>
        <taxon>Lasallia</taxon>
    </lineage>
</organism>
<dbReference type="Proteomes" id="UP000324767">
    <property type="component" value="Unassembled WGS sequence"/>
</dbReference>
<gene>
    <name evidence="3" type="ORF">FRX48_06821</name>
</gene>
<feature type="compositionally biased region" description="Basic and acidic residues" evidence="1">
    <location>
        <begin position="207"/>
        <end position="224"/>
    </location>
</feature>
<comment type="caution">
    <text evidence="3">The sequence shown here is derived from an EMBL/GenBank/DDBJ whole genome shotgun (WGS) entry which is preliminary data.</text>
</comment>